<keyword evidence="1" id="KW-0285">Flavoprotein</keyword>
<dbReference type="GO" id="GO:0004791">
    <property type="term" value="F:thioredoxin-disulfide reductase (NADPH) activity"/>
    <property type="evidence" value="ECO:0007669"/>
    <property type="project" value="InterPro"/>
</dbReference>
<evidence type="ECO:0000256" key="3">
    <source>
        <dbReference type="ARBA" id="ARBA00023002"/>
    </source>
</evidence>
<dbReference type="PRINTS" id="PR00469">
    <property type="entry name" value="PNDRDTASEII"/>
</dbReference>
<dbReference type="PANTHER" id="PTHR48105">
    <property type="entry name" value="THIOREDOXIN REDUCTASE 1-RELATED-RELATED"/>
    <property type="match status" value="1"/>
</dbReference>
<dbReference type="EMBL" id="MT631463">
    <property type="protein sequence ID" value="QNO51213.1"/>
    <property type="molecule type" value="Genomic_DNA"/>
</dbReference>
<keyword evidence="5" id="KW-0676">Redox-active center</keyword>
<dbReference type="GO" id="GO:0019430">
    <property type="term" value="P:removal of superoxide radicals"/>
    <property type="evidence" value="ECO:0007669"/>
    <property type="project" value="InterPro"/>
</dbReference>
<evidence type="ECO:0000256" key="4">
    <source>
        <dbReference type="ARBA" id="ARBA00023157"/>
    </source>
</evidence>
<dbReference type="InterPro" id="IPR005982">
    <property type="entry name" value="Thioredox_Rdtase"/>
</dbReference>
<evidence type="ECO:0000259" key="6">
    <source>
        <dbReference type="Pfam" id="PF07992"/>
    </source>
</evidence>
<keyword evidence="4" id="KW-1015">Disulfide bond</keyword>
<protein>
    <submittedName>
        <fullName evidence="7">Dihydrolipoyl dehydrogenase</fullName>
        <ecNumber evidence="7">1.8.1.4</ecNumber>
    </submittedName>
</protein>
<dbReference type="InterPro" id="IPR023753">
    <property type="entry name" value="FAD/NAD-binding_dom"/>
</dbReference>
<dbReference type="InterPro" id="IPR036188">
    <property type="entry name" value="FAD/NAD-bd_sf"/>
</dbReference>
<dbReference type="NCBIfam" id="TIGR01292">
    <property type="entry name" value="TRX_reduct"/>
    <property type="match status" value="1"/>
</dbReference>
<keyword evidence="2" id="KW-0274">FAD</keyword>
<dbReference type="Pfam" id="PF07992">
    <property type="entry name" value="Pyr_redox_2"/>
    <property type="match status" value="1"/>
</dbReference>
<gene>
    <name evidence="7" type="primary">lpdA</name>
    <name evidence="7" type="ORF">BAILMKME_00010</name>
</gene>
<dbReference type="InterPro" id="IPR008255">
    <property type="entry name" value="Pyr_nucl-diS_OxRdtase_2_AS"/>
</dbReference>
<evidence type="ECO:0000313" key="7">
    <source>
        <dbReference type="EMBL" id="QNO51213.1"/>
    </source>
</evidence>
<keyword evidence="3 7" id="KW-0560">Oxidoreductase</keyword>
<proteinExistence type="predicted"/>
<dbReference type="GO" id="GO:0004148">
    <property type="term" value="F:dihydrolipoyl dehydrogenase (NADH) activity"/>
    <property type="evidence" value="ECO:0007669"/>
    <property type="project" value="UniProtKB-EC"/>
</dbReference>
<dbReference type="PROSITE" id="PS00573">
    <property type="entry name" value="PYRIDINE_REDOX_2"/>
    <property type="match status" value="1"/>
</dbReference>
<evidence type="ECO:0000256" key="2">
    <source>
        <dbReference type="ARBA" id="ARBA00022827"/>
    </source>
</evidence>
<dbReference type="PRINTS" id="PR00368">
    <property type="entry name" value="FADPNR"/>
</dbReference>
<dbReference type="Gene3D" id="3.50.50.60">
    <property type="entry name" value="FAD/NAD(P)-binding domain"/>
    <property type="match status" value="2"/>
</dbReference>
<organism evidence="7">
    <name type="scientific">Candidatus Methanophagaceae archaeon ANME-1 ERB6</name>
    <dbReference type="NCBI Taxonomy" id="2759912"/>
    <lineage>
        <taxon>Archaea</taxon>
        <taxon>Methanobacteriati</taxon>
        <taxon>Methanobacteriota</taxon>
        <taxon>Stenosarchaea group</taxon>
        <taxon>Methanomicrobia</taxon>
        <taxon>Candidatus Methanophagales</taxon>
        <taxon>Candidatus Methanophagaceae</taxon>
    </lineage>
</organism>
<reference evidence="7" key="1">
    <citation type="submission" date="2020-06" db="EMBL/GenBank/DDBJ databases">
        <title>Unique genomic features of the anaerobic methanotrophic archaea.</title>
        <authorList>
            <person name="Chadwick G.L."/>
            <person name="Skennerton C.T."/>
            <person name="Laso-Perez R."/>
            <person name="Leu A.O."/>
            <person name="Speth D.R."/>
            <person name="Yu H."/>
            <person name="Morgan-Lang C."/>
            <person name="Hatzenpichler R."/>
            <person name="Goudeau D."/>
            <person name="Malmstrom R."/>
            <person name="Brazelton W.J."/>
            <person name="Woyke T."/>
            <person name="Hallam S.J."/>
            <person name="Tyson G.W."/>
            <person name="Wegener G."/>
            <person name="Boetius A."/>
            <person name="Orphan V."/>
        </authorList>
    </citation>
    <scope>NUCLEOTIDE SEQUENCE</scope>
</reference>
<dbReference type="AlphaFoldDB" id="A0A7G9YT79"/>
<evidence type="ECO:0000256" key="5">
    <source>
        <dbReference type="ARBA" id="ARBA00023284"/>
    </source>
</evidence>
<dbReference type="GO" id="GO:0005737">
    <property type="term" value="C:cytoplasm"/>
    <property type="evidence" value="ECO:0007669"/>
    <property type="project" value="InterPro"/>
</dbReference>
<sequence length="332" mass="36185">MVILIIIIKFSCVYKIKYIQGMKRDKNYDLIVVGAGPAGMTAGMYGARSGLKALVVEKGISGGLSNEAPEIENYPGFMRVGGMELAEKVKEQVSEYVEIKELEKVKTIETSGKENGENMLVVTEKGSYVTKTAIISTGTKHRKLGAIGEDEFLGRGISYCATCDGFFFRDKPVIVVGGGDSAVREALYLKHIGCAVTLIHRREKLRAEPYLQNKLEEAGVPVLWNSVVNEIKGDKAVRSVVKYDKKKEIEDELPVEGVFISIGEEPVNDLAAQIGIKCDKNGYIIADKHQRTNIERVYAAGDITGGVRQVVVACAEGAIAATSAYNDLLELE</sequence>
<evidence type="ECO:0000256" key="1">
    <source>
        <dbReference type="ARBA" id="ARBA00022630"/>
    </source>
</evidence>
<name>A0A7G9YT79_9EURY</name>
<feature type="domain" description="FAD/NAD(P)-binding" evidence="6">
    <location>
        <begin position="28"/>
        <end position="317"/>
    </location>
</feature>
<accession>A0A7G9YT79</accession>
<dbReference type="InterPro" id="IPR050097">
    <property type="entry name" value="Ferredoxin-NADP_redctase_2"/>
</dbReference>
<dbReference type="SUPFAM" id="SSF51905">
    <property type="entry name" value="FAD/NAD(P)-binding domain"/>
    <property type="match status" value="1"/>
</dbReference>
<dbReference type="EC" id="1.8.1.4" evidence="7"/>